<name>A0ABQ6TPV9_9BACT</name>
<dbReference type="InterPro" id="IPR035684">
    <property type="entry name" value="ArgRS_core"/>
</dbReference>
<accession>A0ABQ6TPV9</accession>
<keyword evidence="6 9" id="KW-0648">Protein biosynthesis</keyword>
<dbReference type="EC" id="6.1.1.19" evidence="9"/>
<dbReference type="Gene3D" id="3.40.50.620">
    <property type="entry name" value="HUPs"/>
    <property type="match status" value="1"/>
</dbReference>
<dbReference type="NCBIfam" id="TIGR00456">
    <property type="entry name" value="argS"/>
    <property type="match status" value="1"/>
</dbReference>
<evidence type="ECO:0000256" key="2">
    <source>
        <dbReference type="ARBA" id="ARBA00022490"/>
    </source>
</evidence>
<organism evidence="13 14">
    <name type="scientific">Oryzomonas sagensis</name>
    <dbReference type="NCBI Taxonomy" id="2603857"/>
    <lineage>
        <taxon>Bacteria</taxon>
        <taxon>Pseudomonadati</taxon>
        <taxon>Thermodesulfobacteriota</taxon>
        <taxon>Desulfuromonadia</taxon>
        <taxon>Geobacterales</taxon>
        <taxon>Geobacteraceae</taxon>
        <taxon>Oryzomonas</taxon>
    </lineage>
</organism>
<comment type="similarity">
    <text evidence="1 9 10">Belongs to the class-I aminoacyl-tRNA synthetase family.</text>
</comment>
<dbReference type="CDD" id="cd00671">
    <property type="entry name" value="ArgRS_core"/>
    <property type="match status" value="1"/>
</dbReference>
<evidence type="ECO:0000256" key="7">
    <source>
        <dbReference type="ARBA" id="ARBA00023146"/>
    </source>
</evidence>
<evidence type="ECO:0000259" key="11">
    <source>
        <dbReference type="SMART" id="SM00836"/>
    </source>
</evidence>
<evidence type="ECO:0000313" key="13">
    <source>
        <dbReference type="EMBL" id="KAB0670450.1"/>
    </source>
</evidence>
<comment type="subunit">
    <text evidence="9">Monomer.</text>
</comment>
<feature type="domain" description="DALR anticodon binding" evidence="11">
    <location>
        <begin position="442"/>
        <end position="563"/>
    </location>
</feature>
<keyword evidence="5 9" id="KW-0067">ATP-binding</keyword>
<dbReference type="SUPFAM" id="SSF55190">
    <property type="entry name" value="Arginyl-tRNA synthetase (ArgRS), N-terminal 'additional' domain"/>
    <property type="match status" value="1"/>
</dbReference>
<evidence type="ECO:0000256" key="8">
    <source>
        <dbReference type="ARBA" id="ARBA00049339"/>
    </source>
</evidence>
<dbReference type="SMART" id="SM01016">
    <property type="entry name" value="Arg_tRNA_synt_N"/>
    <property type="match status" value="1"/>
</dbReference>
<keyword evidence="7 9" id="KW-0030">Aminoacyl-tRNA synthetase</keyword>
<comment type="subcellular location">
    <subcellularLocation>
        <location evidence="9">Cytoplasm</location>
    </subcellularLocation>
</comment>
<dbReference type="InterPro" id="IPR014729">
    <property type="entry name" value="Rossmann-like_a/b/a_fold"/>
</dbReference>
<dbReference type="Proteomes" id="UP000798046">
    <property type="component" value="Unassembled WGS sequence"/>
</dbReference>
<dbReference type="InterPro" id="IPR005148">
    <property type="entry name" value="Arg-tRNA-synth_N"/>
</dbReference>
<evidence type="ECO:0000256" key="4">
    <source>
        <dbReference type="ARBA" id="ARBA00022741"/>
    </source>
</evidence>
<dbReference type="InterPro" id="IPR001278">
    <property type="entry name" value="Arg-tRNA-ligase"/>
</dbReference>
<dbReference type="SMART" id="SM00836">
    <property type="entry name" value="DALR_1"/>
    <property type="match status" value="1"/>
</dbReference>
<dbReference type="GO" id="GO:0004814">
    <property type="term" value="F:arginine-tRNA ligase activity"/>
    <property type="evidence" value="ECO:0007669"/>
    <property type="project" value="UniProtKB-EC"/>
</dbReference>
<dbReference type="InterPro" id="IPR009080">
    <property type="entry name" value="tRNAsynth_Ia_anticodon-bd"/>
</dbReference>
<dbReference type="SUPFAM" id="SSF47323">
    <property type="entry name" value="Anticodon-binding domain of a subclass of class I aminoacyl-tRNA synthetases"/>
    <property type="match status" value="1"/>
</dbReference>
<dbReference type="PROSITE" id="PS00178">
    <property type="entry name" value="AA_TRNA_LIGASE_I"/>
    <property type="match status" value="1"/>
</dbReference>
<dbReference type="InterPro" id="IPR001412">
    <property type="entry name" value="aa-tRNA-synth_I_CS"/>
</dbReference>
<dbReference type="Gene3D" id="1.10.730.10">
    <property type="entry name" value="Isoleucyl-tRNA Synthetase, Domain 1"/>
    <property type="match status" value="1"/>
</dbReference>
<keyword evidence="2 9" id="KW-0963">Cytoplasm</keyword>
<keyword evidence="3 9" id="KW-0436">Ligase</keyword>
<feature type="domain" description="Arginyl tRNA synthetase N-terminal" evidence="12">
    <location>
        <begin position="4"/>
        <end position="93"/>
    </location>
</feature>
<dbReference type="Pfam" id="PF00750">
    <property type="entry name" value="tRNA-synt_1d"/>
    <property type="match status" value="1"/>
</dbReference>
<evidence type="ECO:0000313" key="14">
    <source>
        <dbReference type="Proteomes" id="UP000798046"/>
    </source>
</evidence>
<evidence type="ECO:0000256" key="3">
    <source>
        <dbReference type="ARBA" id="ARBA00022598"/>
    </source>
</evidence>
<dbReference type="PANTHER" id="PTHR11956">
    <property type="entry name" value="ARGINYL-TRNA SYNTHETASE"/>
    <property type="match status" value="1"/>
</dbReference>
<keyword evidence="4 9" id="KW-0547">Nucleotide-binding</keyword>
<dbReference type="PRINTS" id="PR01038">
    <property type="entry name" value="TRNASYNTHARG"/>
</dbReference>
<dbReference type="Pfam" id="PF03485">
    <property type="entry name" value="Arg_tRNA_synt_N"/>
    <property type="match status" value="1"/>
</dbReference>
<comment type="caution">
    <text evidence="13">The sequence shown here is derived from an EMBL/GenBank/DDBJ whole genome shotgun (WGS) entry which is preliminary data.</text>
</comment>
<evidence type="ECO:0000256" key="5">
    <source>
        <dbReference type="ARBA" id="ARBA00022840"/>
    </source>
</evidence>
<dbReference type="EMBL" id="VZRA01000002">
    <property type="protein sequence ID" value="KAB0670450.1"/>
    <property type="molecule type" value="Genomic_DNA"/>
</dbReference>
<evidence type="ECO:0000259" key="12">
    <source>
        <dbReference type="SMART" id="SM01016"/>
    </source>
</evidence>
<dbReference type="Pfam" id="PF05746">
    <property type="entry name" value="DALR_1"/>
    <property type="match status" value="1"/>
</dbReference>
<evidence type="ECO:0000256" key="1">
    <source>
        <dbReference type="ARBA" id="ARBA00005594"/>
    </source>
</evidence>
<keyword evidence="14" id="KW-1185">Reference proteome</keyword>
<dbReference type="Gene3D" id="3.30.1360.70">
    <property type="entry name" value="Arginyl tRNA synthetase N-terminal domain"/>
    <property type="match status" value="1"/>
</dbReference>
<proteinExistence type="inferred from homology"/>
<comment type="catalytic activity">
    <reaction evidence="8 9">
        <text>tRNA(Arg) + L-arginine + ATP = L-arginyl-tRNA(Arg) + AMP + diphosphate</text>
        <dbReference type="Rhea" id="RHEA:20301"/>
        <dbReference type="Rhea" id="RHEA-COMP:9658"/>
        <dbReference type="Rhea" id="RHEA-COMP:9673"/>
        <dbReference type="ChEBI" id="CHEBI:30616"/>
        <dbReference type="ChEBI" id="CHEBI:32682"/>
        <dbReference type="ChEBI" id="CHEBI:33019"/>
        <dbReference type="ChEBI" id="CHEBI:78442"/>
        <dbReference type="ChEBI" id="CHEBI:78513"/>
        <dbReference type="ChEBI" id="CHEBI:456215"/>
        <dbReference type="EC" id="6.1.1.19"/>
    </reaction>
</comment>
<sequence>MMRNRIAALVETALQTAAAAEELLSSPFPAVIIGTPDNPDHGDFSCNIAMQMAKGERKAPRQVAEIVIRHLGDGKGLLAKTEIAGPGFINLFVAPGAWQSALLEIESQGAAFGRTATGTGKKVQIEFVSANPTGPLHIGHGRGAAIGDTLCRIMGAAGWAVTREFYYNDAGQQISNLALSVQARCLGIEPEDPRWPADGYRGEYIKDVANAYLGRETVEASDQHTIANGDPHNLDAIRTFAVAYLRREQDLDLAAFDVAFDVYSLESALYADGSVDEVVQRLIANKHTYEQDGALWLRTTDFGDDKDRVMRKSDGAYTYFIPDVAYHLGKWKRGFTRVINEQGADHHSTITRVRAGLQALDMGIPQGWPEYVLHQMVTVMRGGEEVKISKRAGSYVTLRDLIDEVGRDATRFFFLMRKVDAQLVFDIDLAKQQTNENPVYYVQYAHARICSIFENAAEKGFTAPEHPAAAALACLSTPEELQLIKLLCALPDTIDDSAVHFEPHRLTYYLTELAGCFHSFYNKNRVITEDTALTAARLYLLKRTAQALKNALTVLGISAPERM</sequence>
<dbReference type="PANTHER" id="PTHR11956:SF5">
    <property type="entry name" value="ARGININE--TRNA LIGASE, CYTOPLASMIC"/>
    <property type="match status" value="1"/>
</dbReference>
<gene>
    <name evidence="9" type="primary">argS</name>
    <name evidence="13" type="ORF">F6V30_09905</name>
</gene>
<reference evidence="13 14" key="1">
    <citation type="journal article" date="2020" name="Microorganisms">
        <title>Description of Three Novel Members in the Family Geobacteraceae, Oryzomonas japonicum gen. nov., sp. nov., Oryzomonas sagensis sp. nov., and Oryzomonas ruber sp. nov.</title>
        <authorList>
            <person name="Xu Z."/>
            <person name="Masuda Y."/>
            <person name="Hayakawa C."/>
            <person name="Ushijima N."/>
            <person name="Kawano K."/>
            <person name="Shiratori Y."/>
            <person name="Senoo K."/>
            <person name="Itoh H."/>
        </authorList>
    </citation>
    <scope>NUCLEOTIDE SEQUENCE [LARGE SCALE GENOMIC DNA]</scope>
    <source>
        <strain evidence="13 14">Red100</strain>
    </source>
</reference>
<evidence type="ECO:0000256" key="10">
    <source>
        <dbReference type="RuleBase" id="RU363038"/>
    </source>
</evidence>
<evidence type="ECO:0000256" key="6">
    <source>
        <dbReference type="ARBA" id="ARBA00022917"/>
    </source>
</evidence>
<dbReference type="InterPro" id="IPR008909">
    <property type="entry name" value="DALR_anticod-bd"/>
</dbReference>
<evidence type="ECO:0000256" key="9">
    <source>
        <dbReference type="HAMAP-Rule" id="MF_00123"/>
    </source>
</evidence>
<dbReference type="SUPFAM" id="SSF52374">
    <property type="entry name" value="Nucleotidylyl transferase"/>
    <property type="match status" value="1"/>
</dbReference>
<dbReference type="InterPro" id="IPR036695">
    <property type="entry name" value="Arg-tRNA-synth_N_sf"/>
</dbReference>
<protein>
    <recommendedName>
        <fullName evidence="9">Arginine--tRNA ligase</fullName>
        <ecNumber evidence="9">6.1.1.19</ecNumber>
    </recommendedName>
    <alternativeName>
        <fullName evidence="9">Arginyl-tRNA synthetase</fullName>
        <shortName evidence="9">ArgRS</shortName>
    </alternativeName>
</protein>
<dbReference type="HAMAP" id="MF_00123">
    <property type="entry name" value="Arg_tRNA_synth"/>
    <property type="match status" value="1"/>
</dbReference>
<feature type="short sequence motif" description="'HIGH' region" evidence="9">
    <location>
        <begin position="130"/>
        <end position="140"/>
    </location>
</feature>